<evidence type="ECO:0000313" key="1">
    <source>
        <dbReference type="EMBL" id="VFU28344.1"/>
    </source>
</evidence>
<protein>
    <submittedName>
        <fullName evidence="1">Uncharacterized protein</fullName>
    </submittedName>
</protein>
<reference evidence="1" key="1">
    <citation type="submission" date="2019-03" db="EMBL/GenBank/DDBJ databases">
        <authorList>
            <person name="Mank J."/>
            <person name="Almeida P."/>
        </authorList>
    </citation>
    <scope>NUCLEOTIDE SEQUENCE</scope>
    <source>
        <strain evidence="1">78183</strain>
    </source>
</reference>
<accession>A0A6N2KIM7</accession>
<name>A0A6N2KIM7_SALVM</name>
<dbReference type="AlphaFoldDB" id="A0A6N2KIM7"/>
<sequence>MYQINNIKGLRRIFASTIKPCLVDIYQTRSVILKTETKSLTATALKNKNPSNPQVLSLENIQIVHQEA</sequence>
<dbReference type="EMBL" id="CAADRP010000446">
    <property type="protein sequence ID" value="VFU28344.1"/>
    <property type="molecule type" value="Genomic_DNA"/>
</dbReference>
<proteinExistence type="predicted"/>
<gene>
    <name evidence="1" type="ORF">SVIM_LOCUS93659</name>
</gene>
<organism evidence="1">
    <name type="scientific">Salix viminalis</name>
    <name type="common">Common osier</name>
    <name type="synonym">Basket willow</name>
    <dbReference type="NCBI Taxonomy" id="40686"/>
    <lineage>
        <taxon>Eukaryota</taxon>
        <taxon>Viridiplantae</taxon>
        <taxon>Streptophyta</taxon>
        <taxon>Embryophyta</taxon>
        <taxon>Tracheophyta</taxon>
        <taxon>Spermatophyta</taxon>
        <taxon>Magnoliopsida</taxon>
        <taxon>eudicotyledons</taxon>
        <taxon>Gunneridae</taxon>
        <taxon>Pentapetalae</taxon>
        <taxon>rosids</taxon>
        <taxon>fabids</taxon>
        <taxon>Malpighiales</taxon>
        <taxon>Salicaceae</taxon>
        <taxon>Saliceae</taxon>
        <taxon>Salix</taxon>
    </lineage>
</organism>